<evidence type="ECO:0000256" key="1">
    <source>
        <dbReference type="SAM" id="MobiDB-lite"/>
    </source>
</evidence>
<comment type="caution">
    <text evidence="2">The sequence shown here is derived from an EMBL/GenBank/DDBJ whole genome shotgun (WGS) entry which is preliminary data.</text>
</comment>
<dbReference type="EMBL" id="CAJVPQ010005183">
    <property type="protein sequence ID" value="CAG8665326.1"/>
    <property type="molecule type" value="Genomic_DNA"/>
</dbReference>
<keyword evidence="3" id="KW-1185">Reference proteome</keyword>
<gene>
    <name evidence="2" type="ORF">FCALED_LOCUS11745</name>
</gene>
<dbReference type="AlphaFoldDB" id="A0A9N9E797"/>
<protein>
    <submittedName>
        <fullName evidence="2">15297_t:CDS:1</fullName>
    </submittedName>
</protein>
<name>A0A9N9E797_9GLOM</name>
<dbReference type="OrthoDB" id="2384401at2759"/>
<feature type="region of interest" description="Disordered" evidence="1">
    <location>
        <begin position="29"/>
        <end position="56"/>
    </location>
</feature>
<organism evidence="2 3">
    <name type="scientific">Funneliformis caledonium</name>
    <dbReference type="NCBI Taxonomy" id="1117310"/>
    <lineage>
        <taxon>Eukaryota</taxon>
        <taxon>Fungi</taxon>
        <taxon>Fungi incertae sedis</taxon>
        <taxon>Mucoromycota</taxon>
        <taxon>Glomeromycotina</taxon>
        <taxon>Glomeromycetes</taxon>
        <taxon>Glomerales</taxon>
        <taxon>Glomeraceae</taxon>
        <taxon>Funneliformis</taxon>
    </lineage>
</organism>
<accession>A0A9N9E797</accession>
<feature type="compositionally biased region" description="Acidic residues" evidence="1">
    <location>
        <begin position="39"/>
        <end position="48"/>
    </location>
</feature>
<reference evidence="2" key="1">
    <citation type="submission" date="2021-06" db="EMBL/GenBank/DDBJ databases">
        <authorList>
            <person name="Kallberg Y."/>
            <person name="Tangrot J."/>
            <person name="Rosling A."/>
        </authorList>
    </citation>
    <scope>NUCLEOTIDE SEQUENCE</scope>
    <source>
        <strain evidence="2">UK204</strain>
    </source>
</reference>
<evidence type="ECO:0000313" key="2">
    <source>
        <dbReference type="EMBL" id="CAG8665326.1"/>
    </source>
</evidence>
<dbReference type="Proteomes" id="UP000789570">
    <property type="component" value="Unassembled WGS sequence"/>
</dbReference>
<sequence length="173" mass="19977">MNLILQSVGINYELSEYTIIQNTLHTLKHDHNFDNSTNDTDDDDEETQFENPSNVSEDTQIDQMLLQHQRCITMKHNLPSCLNGNQLIFEDEELEQDYVRAETLNGIDASRIHARLFNRKPDSDREFTPIMVNDKAQFACEQNIIVSVENSIVNAEKIMKNAKKLEMDDDNST</sequence>
<proteinExistence type="predicted"/>
<evidence type="ECO:0000313" key="3">
    <source>
        <dbReference type="Proteomes" id="UP000789570"/>
    </source>
</evidence>